<comment type="similarity">
    <text evidence="3">Belongs to the cytochrome P450 family.</text>
</comment>
<evidence type="ECO:0000256" key="5">
    <source>
        <dbReference type="ARBA" id="ARBA00022723"/>
    </source>
</evidence>
<keyword evidence="4" id="KW-0349">Heme</keyword>
<evidence type="ECO:0000256" key="2">
    <source>
        <dbReference type="ARBA" id="ARBA00005179"/>
    </source>
</evidence>
<proteinExistence type="inferred from homology"/>
<dbReference type="GO" id="GO:0005506">
    <property type="term" value="F:iron ion binding"/>
    <property type="evidence" value="ECO:0007669"/>
    <property type="project" value="InterPro"/>
</dbReference>
<keyword evidence="9" id="KW-1133">Transmembrane helix</keyword>
<accession>A0AAD4HT81</accession>
<dbReference type="GeneID" id="64672804"/>
<feature type="transmembrane region" description="Helical" evidence="9">
    <location>
        <begin position="39"/>
        <end position="58"/>
    </location>
</feature>
<keyword evidence="9" id="KW-0472">Membrane</keyword>
<keyword evidence="5" id="KW-0479">Metal-binding</keyword>
<comment type="caution">
    <text evidence="10">The sequence shown here is derived from an EMBL/GenBank/DDBJ whole genome shotgun (WGS) entry which is preliminary data.</text>
</comment>
<evidence type="ECO:0000256" key="1">
    <source>
        <dbReference type="ARBA" id="ARBA00001971"/>
    </source>
</evidence>
<dbReference type="RefSeq" id="XP_041233673.1">
    <property type="nucleotide sequence ID" value="XM_041378506.1"/>
</dbReference>
<dbReference type="Proteomes" id="UP001195769">
    <property type="component" value="Unassembled WGS sequence"/>
</dbReference>
<keyword evidence="8" id="KW-0503">Monooxygenase</keyword>
<keyword evidence="6" id="KW-0560">Oxidoreductase</keyword>
<dbReference type="Pfam" id="PF00067">
    <property type="entry name" value="p450"/>
    <property type="match status" value="1"/>
</dbReference>
<organism evidence="10 11">
    <name type="scientific">Suillus fuscotomentosus</name>
    <dbReference type="NCBI Taxonomy" id="1912939"/>
    <lineage>
        <taxon>Eukaryota</taxon>
        <taxon>Fungi</taxon>
        <taxon>Dikarya</taxon>
        <taxon>Basidiomycota</taxon>
        <taxon>Agaricomycotina</taxon>
        <taxon>Agaricomycetes</taxon>
        <taxon>Agaricomycetidae</taxon>
        <taxon>Boletales</taxon>
        <taxon>Suillineae</taxon>
        <taxon>Suillaceae</taxon>
        <taxon>Suillus</taxon>
    </lineage>
</organism>
<evidence type="ECO:0000256" key="6">
    <source>
        <dbReference type="ARBA" id="ARBA00023002"/>
    </source>
</evidence>
<evidence type="ECO:0000256" key="7">
    <source>
        <dbReference type="ARBA" id="ARBA00023004"/>
    </source>
</evidence>
<keyword evidence="9" id="KW-0812">Transmembrane</keyword>
<dbReference type="InterPro" id="IPR050364">
    <property type="entry name" value="Cytochrome_P450_fung"/>
</dbReference>
<name>A0AAD4HT81_9AGAM</name>
<evidence type="ECO:0000256" key="4">
    <source>
        <dbReference type="ARBA" id="ARBA00022617"/>
    </source>
</evidence>
<evidence type="ECO:0000313" key="11">
    <source>
        <dbReference type="Proteomes" id="UP001195769"/>
    </source>
</evidence>
<comment type="pathway">
    <text evidence="2">Secondary metabolite biosynthesis.</text>
</comment>
<keyword evidence="7" id="KW-0408">Iron</keyword>
<dbReference type="AlphaFoldDB" id="A0AAD4HT81"/>
<dbReference type="InterPro" id="IPR002401">
    <property type="entry name" value="Cyt_P450_E_grp-I"/>
</dbReference>
<dbReference type="InterPro" id="IPR036396">
    <property type="entry name" value="Cyt_P450_sf"/>
</dbReference>
<keyword evidence="11" id="KW-1185">Reference proteome</keyword>
<dbReference type="EMBL" id="JABBWK010000002">
    <property type="protein sequence ID" value="KAG1908098.1"/>
    <property type="molecule type" value="Genomic_DNA"/>
</dbReference>
<comment type="cofactor">
    <cofactor evidence="1">
        <name>heme</name>
        <dbReference type="ChEBI" id="CHEBI:30413"/>
    </cofactor>
</comment>
<sequence>MIVSRKLRYYETTVHLKPHQASLCPTMLRLTDLQLSSHAQLFVAATCLGVTALIYYAYLASTESSFSYPPSPPTWRLRGHLIPPRNGFMTVESWIEEHGPLITLRAGIKKHVVIGRYKAAVEIMERHGASLVDRPRFIAAGELLSGGMLIPFIRAGERAIHTHLQPKVAEAYQPLQISYAKNTVIGILNDPHNFQDHARTYAAATSMKVAYGKTTPTSATDPEVKRVAKFAEKFRTVLHPGAYLVDSIPWLKYLPWYARDLRDGCRDSQELFVELFDRLKQEIGGDEAGPSLGRYLWEKRNSNEMPELEMACLAGTVFAAGYDTTTLAICTILLAAACFPEEQRKVHEELDAVIGINRVPAFTDKKSLPRLCAFVSEALRWRPLIPMGLPHRTTQVVVFENYRIPAGTTVSGNHWAISRDPDVFPDPHAFKPDRWLDAEGCMRDDLKFFGFGFGRRWVPSFSAFINAVLPLDDMAFMNGNFQNEQPCTIDFQTRIPEAELRRMMGRDVEDF</sequence>
<evidence type="ECO:0000256" key="8">
    <source>
        <dbReference type="ARBA" id="ARBA00023033"/>
    </source>
</evidence>
<evidence type="ECO:0000256" key="9">
    <source>
        <dbReference type="SAM" id="Phobius"/>
    </source>
</evidence>
<protein>
    <submittedName>
        <fullName evidence="10">Cytochrome P450</fullName>
    </submittedName>
</protein>
<dbReference type="SUPFAM" id="SSF48264">
    <property type="entry name" value="Cytochrome P450"/>
    <property type="match status" value="1"/>
</dbReference>
<reference evidence="10" key="1">
    <citation type="journal article" date="2020" name="New Phytol.">
        <title>Comparative genomics reveals dynamic genome evolution in host specialist ectomycorrhizal fungi.</title>
        <authorList>
            <person name="Lofgren L.A."/>
            <person name="Nguyen N.H."/>
            <person name="Vilgalys R."/>
            <person name="Ruytinx J."/>
            <person name="Liao H.L."/>
            <person name="Branco S."/>
            <person name="Kuo A."/>
            <person name="LaButti K."/>
            <person name="Lipzen A."/>
            <person name="Andreopoulos W."/>
            <person name="Pangilinan J."/>
            <person name="Riley R."/>
            <person name="Hundley H."/>
            <person name="Na H."/>
            <person name="Barry K."/>
            <person name="Grigoriev I.V."/>
            <person name="Stajich J.E."/>
            <person name="Kennedy P.G."/>
        </authorList>
    </citation>
    <scope>NUCLEOTIDE SEQUENCE</scope>
    <source>
        <strain evidence="10">FC203</strain>
    </source>
</reference>
<dbReference type="GO" id="GO:0020037">
    <property type="term" value="F:heme binding"/>
    <property type="evidence" value="ECO:0007669"/>
    <property type="project" value="InterPro"/>
</dbReference>
<dbReference type="GO" id="GO:0004497">
    <property type="term" value="F:monooxygenase activity"/>
    <property type="evidence" value="ECO:0007669"/>
    <property type="project" value="UniProtKB-KW"/>
</dbReference>
<gene>
    <name evidence="10" type="ORF">F5891DRAFT_998785</name>
</gene>
<evidence type="ECO:0000256" key="3">
    <source>
        <dbReference type="ARBA" id="ARBA00010617"/>
    </source>
</evidence>
<evidence type="ECO:0000313" key="10">
    <source>
        <dbReference type="EMBL" id="KAG1908098.1"/>
    </source>
</evidence>
<dbReference type="PANTHER" id="PTHR46300:SF1">
    <property type="entry name" value="P450, PUTATIVE (EUROFUNG)-RELATED"/>
    <property type="match status" value="1"/>
</dbReference>
<dbReference type="InterPro" id="IPR001128">
    <property type="entry name" value="Cyt_P450"/>
</dbReference>
<dbReference type="Gene3D" id="1.10.630.10">
    <property type="entry name" value="Cytochrome P450"/>
    <property type="match status" value="1"/>
</dbReference>
<dbReference type="PRINTS" id="PR00463">
    <property type="entry name" value="EP450I"/>
</dbReference>
<dbReference type="GO" id="GO:0016705">
    <property type="term" value="F:oxidoreductase activity, acting on paired donors, with incorporation or reduction of molecular oxygen"/>
    <property type="evidence" value="ECO:0007669"/>
    <property type="project" value="InterPro"/>
</dbReference>
<dbReference type="PANTHER" id="PTHR46300">
    <property type="entry name" value="P450, PUTATIVE (EUROFUNG)-RELATED-RELATED"/>
    <property type="match status" value="1"/>
</dbReference>